<dbReference type="InterPro" id="IPR004107">
    <property type="entry name" value="Integrase_SAM-like_N"/>
</dbReference>
<dbReference type="OrthoDB" id="1822491at2"/>
<evidence type="ECO:0000313" key="8">
    <source>
        <dbReference type="Proteomes" id="UP000218598"/>
    </source>
</evidence>
<dbReference type="InterPro" id="IPR002104">
    <property type="entry name" value="Integrase_catalytic"/>
</dbReference>
<evidence type="ECO:0000256" key="2">
    <source>
        <dbReference type="ARBA" id="ARBA00023125"/>
    </source>
</evidence>
<gene>
    <name evidence="7" type="ORF">CIK66_18515</name>
</gene>
<comment type="caution">
    <text evidence="7">The sequence shown here is derived from an EMBL/GenBank/DDBJ whole genome shotgun (WGS) entry which is preliminary data.</text>
</comment>
<evidence type="ECO:0000256" key="3">
    <source>
        <dbReference type="ARBA" id="ARBA00023172"/>
    </source>
</evidence>
<evidence type="ECO:0000313" key="7">
    <source>
        <dbReference type="EMBL" id="PCC37588.1"/>
    </source>
</evidence>
<organism evidence="7 8">
    <name type="scientific">Brachybacterium alimentarium</name>
    <dbReference type="NCBI Taxonomy" id="47845"/>
    <lineage>
        <taxon>Bacteria</taxon>
        <taxon>Bacillati</taxon>
        <taxon>Actinomycetota</taxon>
        <taxon>Actinomycetes</taxon>
        <taxon>Micrococcales</taxon>
        <taxon>Dermabacteraceae</taxon>
        <taxon>Brachybacterium</taxon>
    </lineage>
</organism>
<evidence type="ECO:0000259" key="5">
    <source>
        <dbReference type="PROSITE" id="PS51898"/>
    </source>
</evidence>
<evidence type="ECO:0008006" key="9">
    <source>
        <dbReference type="Google" id="ProtNLM"/>
    </source>
</evidence>
<feature type="domain" description="Core-binding (CB)" evidence="6">
    <location>
        <begin position="23"/>
        <end position="112"/>
    </location>
</feature>
<accession>A0A2A3YE93</accession>
<dbReference type="InterPro" id="IPR011010">
    <property type="entry name" value="DNA_brk_join_enz"/>
</dbReference>
<dbReference type="AlphaFoldDB" id="A0A2A3YE93"/>
<dbReference type="PANTHER" id="PTHR30349:SF81">
    <property type="entry name" value="TYROSINE RECOMBINASE XERC"/>
    <property type="match status" value="1"/>
</dbReference>
<feature type="domain" description="Tyr recombinase" evidence="5">
    <location>
        <begin position="133"/>
        <end position="324"/>
    </location>
</feature>
<dbReference type="InterPro" id="IPR050090">
    <property type="entry name" value="Tyrosine_recombinase_XerCD"/>
</dbReference>
<protein>
    <recommendedName>
        <fullName evidence="9">Integrase</fullName>
    </recommendedName>
</protein>
<dbReference type="SUPFAM" id="SSF56349">
    <property type="entry name" value="DNA breaking-rejoining enzymes"/>
    <property type="match status" value="1"/>
</dbReference>
<name>A0A2A3YE93_9MICO</name>
<dbReference type="GO" id="GO:0003677">
    <property type="term" value="F:DNA binding"/>
    <property type="evidence" value="ECO:0007669"/>
    <property type="project" value="UniProtKB-UniRule"/>
</dbReference>
<keyword evidence="2 4" id="KW-0238">DNA-binding</keyword>
<dbReference type="EMBL" id="NRGR01000060">
    <property type="protein sequence ID" value="PCC37588.1"/>
    <property type="molecule type" value="Genomic_DNA"/>
</dbReference>
<dbReference type="Gene3D" id="1.10.443.10">
    <property type="entry name" value="Intergrase catalytic core"/>
    <property type="match status" value="1"/>
</dbReference>
<dbReference type="Gene3D" id="1.10.150.130">
    <property type="match status" value="1"/>
</dbReference>
<dbReference type="PANTHER" id="PTHR30349">
    <property type="entry name" value="PHAGE INTEGRASE-RELATED"/>
    <property type="match status" value="1"/>
</dbReference>
<proteinExistence type="predicted"/>
<keyword evidence="8" id="KW-1185">Reference proteome</keyword>
<dbReference type="InterPro" id="IPR010998">
    <property type="entry name" value="Integrase_recombinase_N"/>
</dbReference>
<dbReference type="GO" id="GO:0015074">
    <property type="term" value="P:DNA integration"/>
    <property type="evidence" value="ECO:0007669"/>
    <property type="project" value="UniProtKB-KW"/>
</dbReference>
<keyword evidence="3" id="KW-0233">DNA recombination</keyword>
<dbReference type="InterPro" id="IPR013762">
    <property type="entry name" value="Integrase-like_cat_sf"/>
</dbReference>
<reference evidence="7 8" key="1">
    <citation type="journal article" date="2017" name="Elife">
        <title>Extensive horizontal gene transfer in cheese-associated bacteria.</title>
        <authorList>
            <person name="Bonham K.S."/>
            <person name="Wolfe B.E."/>
            <person name="Dutton R.J."/>
        </authorList>
    </citation>
    <scope>NUCLEOTIDE SEQUENCE [LARGE SCALE GENOMIC DNA]</scope>
    <source>
        <strain evidence="7 8">341_9</strain>
    </source>
</reference>
<keyword evidence="1" id="KW-0229">DNA integration</keyword>
<dbReference type="GO" id="GO:0006310">
    <property type="term" value="P:DNA recombination"/>
    <property type="evidence" value="ECO:0007669"/>
    <property type="project" value="UniProtKB-KW"/>
</dbReference>
<dbReference type="Pfam" id="PF00589">
    <property type="entry name" value="Phage_integrase"/>
    <property type="match status" value="1"/>
</dbReference>
<dbReference type="PROSITE" id="PS51900">
    <property type="entry name" value="CB"/>
    <property type="match status" value="1"/>
</dbReference>
<dbReference type="Pfam" id="PF02899">
    <property type="entry name" value="Phage_int_SAM_1"/>
    <property type="match status" value="1"/>
</dbReference>
<dbReference type="PROSITE" id="PS51898">
    <property type="entry name" value="TYR_RECOMBINASE"/>
    <property type="match status" value="1"/>
</dbReference>
<evidence type="ECO:0000259" key="6">
    <source>
        <dbReference type="PROSITE" id="PS51900"/>
    </source>
</evidence>
<sequence length="337" mass="36150">MRTRAACRCSRMHSQAYRGYMSELFEDAARDWIAERRAVGRTISAETAKAYRADLASWRRYLEAQTGAAATVQDLTGPVIKAALAEMNNAGLAPASRRRLVTTLRGLCRYLVLESRLPTDPTAAMQTPRAPARLPVAFTDSQIAALLDAALTADPHARPAAPPLDVAILVILAAGGLRASEAAGLRLLDYRPGEEPSLRVLGKGRKARTVPLDPSVAAQIDTYLPWRAEHATTDTDASPLLIRPDGRSLTRDTISYRVNRLYARAGIAKPEGEAAHALRHTFAVSMVDVGVPISEVQQLLGHESIATTGIYLKASAAHLRAASAAPSAARLLASKLP</sequence>
<evidence type="ECO:0000256" key="4">
    <source>
        <dbReference type="PROSITE-ProRule" id="PRU01248"/>
    </source>
</evidence>
<dbReference type="InterPro" id="IPR044068">
    <property type="entry name" value="CB"/>
</dbReference>
<evidence type="ECO:0000256" key="1">
    <source>
        <dbReference type="ARBA" id="ARBA00022908"/>
    </source>
</evidence>
<dbReference type="Proteomes" id="UP000218598">
    <property type="component" value="Unassembled WGS sequence"/>
</dbReference>